<protein>
    <submittedName>
        <fullName evidence="2">Conjugal transfer protein TraW</fullName>
    </submittedName>
</protein>
<dbReference type="AlphaFoldDB" id="A0A0J7Y3C6"/>
<dbReference type="Proteomes" id="UP000052232">
    <property type="component" value="Unassembled WGS sequence"/>
</dbReference>
<feature type="chain" id="PRO_5005291969" evidence="1">
    <location>
        <begin position="31"/>
        <end position="209"/>
    </location>
</feature>
<evidence type="ECO:0000313" key="3">
    <source>
        <dbReference type="Proteomes" id="UP000052232"/>
    </source>
</evidence>
<proteinExistence type="predicted"/>
<evidence type="ECO:0000313" key="2">
    <source>
        <dbReference type="EMBL" id="KMS58324.1"/>
    </source>
</evidence>
<accession>A0A0J7Y3C6</accession>
<keyword evidence="1" id="KW-0732">Signal</keyword>
<dbReference type="STRING" id="1420583.V473_09450"/>
<keyword evidence="3" id="KW-1185">Reference proteome</keyword>
<dbReference type="EMBL" id="JACT01000001">
    <property type="protein sequence ID" value="KMS58324.1"/>
    <property type="molecule type" value="Genomic_DNA"/>
</dbReference>
<name>A0A0J7Y3C6_9SPHN</name>
<dbReference type="PATRIC" id="fig|1420583.3.peg.1902"/>
<gene>
    <name evidence="2" type="ORF">V473_09450</name>
</gene>
<evidence type="ECO:0000256" key="1">
    <source>
        <dbReference type="SAM" id="SignalP"/>
    </source>
</evidence>
<organism evidence="2 3">
    <name type="scientific">Sphingobium cupriresistens LL01</name>
    <dbReference type="NCBI Taxonomy" id="1420583"/>
    <lineage>
        <taxon>Bacteria</taxon>
        <taxon>Pseudomonadati</taxon>
        <taxon>Pseudomonadota</taxon>
        <taxon>Alphaproteobacteria</taxon>
        <taxon>Sphingomonadales</taxon>
        <taxon>Sphingomonadaceae</taxon>
        <taxon>Sphingobium</taxon>
    </lineage>
</organism>
<sequence length="209" mass="22766">MDADPRFPHRARHALIGALMLGLAVQPAAAASSTIGRTWPIAEPDALAEIEARVARVPDMASQFGPRSTWTAMQAAELGSATADRVRSLVPFYTVEEDIRLPDGRTLYPKGFTFNPLDYVSLPQRLVIVHPRDLGWALVKARFTDFILLTAGDALDLSEKTGRALFILEERVKERLGLTVAPVIVAQEGKKLVLSEYALPLSSHGSGKP</sequence>
<feature type="signal peptide" evidence="1">
    <location>
        <begin position="1"/>
        <end position="30"/>
    </location>
</feature>
<reference evidence="2 3" key="1">
    <citation type="journal article" date="2015" name="G3 (Bethesda)">
        <title>Insights into Ongoing Evolution of the Hexachlorocyclohexane Catabolic Pathway from Comparative Genomics of Ten Sphingomonadaceae Strains.</title>
        <authorList>
            <person name="Pearce S.L."/>
            <person name="Oakeshott J.G."/>
            <person name="Pandey G."/>
        </authorList>
    </citation>
    <scope>NUCLEOTIDE SEQUENCE [LARGE SCALE GENOMIC DNA]</scope>
    <source>
        <strain evidence="2 3">LL01</strain>
    </source>
</reference>
<comment type="caution">
    <text evidence="2">The sequence shown here is derived from an EMBL/GenBank/DDBJ whole genome shotgun (WGS) entry which is preliminary data.</text>
</comment>